<comment type="catalytic activity">
    <reaction evidence="1">
        <text>glyoxal + H2O = glycolate + H(+)</text>
        <dbReference type="Rhea" id="RHEA:51672"/>
        <dbReference type="ChEBI" id="CHEBI:15377"/>
        <dbReference type="ChEBI" id="CHEBI:15378"/>
        <dbReference type="ChEBI" id="CHEBI:29805"/>
        <dbReference type="ChEBI" id="CHEBI:34779"/>
    </reaction>
</comment>
<evidence type="ECO:0000256" key="1">
    <source>
        <dbReference type="PIRNR" id="PIRNR006320"/>
    </source>
</evidence>
<organism evidence="2 3">
    <name type="scientific">Pseudomonas fragi</name>
    <dbReference type="NCBI Taxonomy" id="296"/>
    <lineage>
        <taxon>Bacteria</taxon>
        <taxon>Pseudomonadati</taxon>
        <taxon>Pseudomonadota</taxon>
        <taxon>Gammaproteobacteria</taxon>
        <taxon>Pseudomonadales</taxon>
        <taxon>Pseudomonadaceae</taxon>
        <taxon>Pseudomonas</taxon>
    </lineage>
</organism>
<evidence type="ECO:0000313" key="3">
    <source>
        <dbReference type="Proteomes" id="UP000330809"/>
    </source>
</evidence>
<dbReference type="InterPro" id="IPR029062">
    <property type="entry name" value="Class_I_gatase-like"/>
</dbReference>
<keyword evidence="1" id="KW-0456">Lyase</keyword>
<dbReference type="PIRSF" id="PIRSF006320">
    <property type="entry name" value="Elb2"/>
    <property type="match status" value="1"/>
</dbReference>
<proteinExistence type="inferred from homology"/>
<dbReference type="EMBL" id="CAACYJ010000012">
    <property type="protein sequence ID" value="VFB18269.1"/>
    <property type="molecule type" value="Genomic_DNA"/>
</dbReference>
<dbReference type="Gene3D" id="3.40.50.880">
    <property type="match status" value="1"/>
</dbReference>
<name>A0A449IFX9_PSEFR</name>
<gene>
    <name evidence="2" type="primary">elbB</name>
    <name evidence="2" type="ORF">NCTC10754_00810</name>
</gene>
<dbReference type="PANTHER" id="PTHR10224:SF12">
    <property type="entry name" value="GLYOXALASE ELBB"/>
    <property type="match status" value="1"/>
</dbReference>
<comment type="function">
    <text evidence="1">Displays glyoxalase activity, catalyzing the conversion of glyoxal to glycolate.</text>
</comment>
<evidence type="ECO:0000313" key="2">
    <source>
        <dbReference type="EMBL" id="VFB18269.1"/>
    </source>
</evidence>
<accession>A0A449IFX9</accession>
<dbReference type="NCBIfam" id="NF008747">
    <property type="entry name" value="PRK11780.1"/>
    <property type="match status" value="1"/>
</dbReference>
<sequence>MTTKKVAVILSGCGVYDGAEIHESVITLLRLDQRGAKVQCFAPDIAQLHVINHLTGEPMPESRNVLVESARIARGEIKDVREAKVEDFDALIIPGGFGAAKNLSNFATDGAACSVQADVLSLAEAFAEAGKPIGLMCISPAIAAKIYGPGVICTIGTDADTAAAVTKMGGTHQECEVSEIVEDKARKLVSTPAYMLAKSISEAASGINKMVDRVLELTQKN</sequence>
<dbReference type="RefSeq" id="WP_133143924.1">
    <property type="nucleotide sequence ID" value="NZ_CAACYJ010000012.1"/>
</dbReference>
<reference evidence="2 3" key="1">
    <citation type="submission" date="2019-02" db="EMBL/GenBank/DDBJ databases">
        <authorList>
            <consortium name="Pathogen Informatics"/>
        </authorList>
    </citation>
    <scope>NUCLEOTIDE SEQUENCE [LARGE SCALE GENOMIC DNA]</scope>
    <source>
        <strain evidence="2 3">3012STDY7103891</strain>
    </source>
</reference>
<dbReference type="GO" id="GO:0016829">
    <property type="term" value="F:lyase activity"/>
    <property type="evidence" value="ECO:0007669"/>
    <property type="project" value="UniProtKB-UniRule"/>
</dbReference>
<dbReference type="SUPFAM" id="SSF52317">
    <property type="entry name" value="Class I glutamine amidotransferase-like"/>
    <property type="match status" value="1"/>
</dbReference>
<comment type="similarity">
    <text evidence="1">Belongs to the peptidase C56 family.</text>
</comment>
<dbReference type="CDD" id="cd03133">
    <property type="entry name" value="GATase1_ES1"/>
    <property type="match status" value="1"/>
</dbReference>
<dbReference type="Proteomes" id="UP000330809">
    <property type="component" value="Unassembled WGS sequence"/>
</dbReference>
<protein>
    <recommendedName>
        <fullName evidence="1">Glyoxalase</fullName>
    </recommendedName>
</protein>
<dbReference type="PANTHER" id="PTHR10224">
    <property type="entry name" value="ES1 PROTEIN HOMOLOG, MITOCHONDRIAL"/>
    <property type="match status" value="1"/>
</dbReference>
<dbReference type="AlphaFoldDB" id="A0A449IFX9"/>
<dbReference type="InterPro" id="IPR026041">
    <property type="entry name" value="ElbB"/>
</dbReference>